<dbReference type="AlphaFoldDB" id="A0A7Z9DZV1"/>
<reference evidence="1" key="1">
    <citation type="submission" date="2019-10" db="EMBL/GenBank/DDBJ databases">
        <authorList>
            <consortium name="Genoscope - CEA"/>
            <person name="William W."/>
        </authorList>
    </citation>
    <scope>NUCLEOTIDE SEQUENCE [LARGE SCALE GENOMIC DNA]</scope>
    <source>
        <strain evidence="1">BBR_PRJEB10992</strain>
    </source>
</reference>
<evidence type="ECO:0000313" key="2">
    <source>
        <dbReference type="Proteomes" id="UP000184550"/>
    </source>
</evidence>
<dbReference type="EMBL" id="CZCU02000145">
    <property type="protein sequence ID" value="VXD20421.1"/>
    <property type="molecule type" value="Genomic_DNA"/>
</dbReference>
<name>A0A7Z9DZV1_9CYAN</name>
<sequence length="62" mass="7194">MECGQIDPDELWIGGPIVAELQQLADFDNSPFKKVHLHRNRNELIDALKTVIKRDLRLEEPK</sequence>
<proteinExistence type="predicted"/>
<comment type="caution">
    <text evidence="1">The sequence shown here is derived from an EMBL/GenBank/DDBJ whole genome shotgun (WGS) entry which is preliminary data.</text>
</comment>
<organism evidence="1 2">
    <name type="scientific">Planktothrix serta PCC 8927</name>
    <dbReference type="NCBI Taxonomy" id="671068"/>
    <lineage>
        <taxon>Bacteria</taxon>
        <taxon>Bacillati</taxon>
        <taxon>Cyanobacteriota</taxon>
        <taxon>Cyanophyceae</taxon>
        <taxon>Oscillatoriophycideae</taxon>
        <taxon>Oscillatoriales</taxon>
        <taxon>Microcoleaceae</taxon>
        <taxon>Planktothrix</taxon>
    </lineage>
</organism>
<gene>
    <name evidence="1" type="ORF">PL8927_690155</name>
</gene>
<accession>A0A7Z9DZV1</accession>
<evidence type="ECO:0000313" key="1">
    <source>
        <dbReference type="EMBL" id="VXD20421.1"/>
    </source>
</evidence>
<keyword evidence="2" id="KW-1185">Reference proteome</keyword>
<dbReference type="Proteomes" id="UP000184550">
    <property type="component" value="Unassembled WGS sequence"/>
</dbReference>
<protein>
    <submittedName>
        <fullName evidence="1">Uncharacterized protein</fullName>
    </submittedName>
</protein>
<dbReference type="RefSeq" id="WP_197047437.1">
    <property type="nucleotide sequence ID" value="NZ_LR734875.1"/>
</dbReference>